<name>A0A9W6D9G2_9CLOT</name>
<dbReference type="InterPro" id="IPR052544">
    <property type="entry name" value="Bacteriocin_Proc_Enz"/>
</dbReference>
<dbReference type="InterPro" id="IPR029479">
    <property type="entry name" value="Nitroreductase"/>
</dbReference>
<keyword evidence="3" id="KW-1185">Reference proteome</keyword>
<dbReference type="CDD" id="cd02142">
    <property type="entry name" value="McbC_SagB-like_oxidoreductase"/>
    <property type="match status" value="1"/>
</dbReference>
<sequence length="252" mass="28533">MGRYDKNREFLKANFEILDDIKTDAQKKLPKAPLQKEYDENAKLIDLPKPSKDILVKSNVLECIEDRRSVRKYSEESISLEELSFLLWSTQGVQKLIGNDTASLRTVPSGGASHTFETYLIVNNVQGLTKGIYRYIPIGHKLLFMYEINEMTSKIDEATPRQPFAPNFASKSAVLFVWSTIPYRAEWKFDITAHKKILIDVGHVCQNLYIASEAIKCGTCAIGIYDQKLIDNMLGLDGEDEFVIYLAAVGKV</sequence>
<dbReference type="PANTHER" id="PTHR43745:SF2">
    <property type="entry name" value="NITROREDUCTASE MJ1384-RELATED"/>
    <property type="match status" value="1"/>
</dbReference>
<proteinExistence type="predicted"/>
<dbReference type="InterPro" id="IPR000415">
    <property type="entry name" value="Nitroreductase-like"/>
</dbReference>
<dbReference type="SUPFAM" id="SSF55469">
    <property type="entry name" value="FMN-dependent nitroreductase-like"/>
    <property type="match status" value="1"/>
</dbReference>
<evidence type="ECO:0000313" key="3">
    <source>
        <dbReference type="Proteomes" id="UP001057868"/>
    </source>
</evidence>
<dbReference type="EMBL" id="BQXY01000001">
    <property type="protein sequence ID" value="GKU24285.1"/>
    <property type="molecule type" value="Genomic_DNA"/>
</dbReference>
<protein>
    <submittedName>
        <fullName evidence="2">Thioester oxidase</fullName>
    </submittedName>
</protein>
<dbReference type="Pfam" id="PF00881">
    <property type="entry name" value="Nitroreductase"/>
    <property type="match status" value="1"/>
</dbReference>
<dbReference type="NCBIfam" id="TIGR03605">
    <property type="entry name" value="antibiot_sagB"/>
    <property type="match status" value="1"/>
</dbReference>
<dbReference type="Gene3D" id="3.40.109.10">
    <property type="entry name" value="NADH Oxidase"/>
    <property type="match status" value="1"/>
</dbReference>
<feature type="domain" description="Nitroreductase" evidence="1">
    <location>
        <begin position="64"/>
        <end position="251"/>
    </location>
</feature>
<evidence type="ECO:0000259" key="1">
    <source>
        <dbReference type="Pfam" id="PF00881"/>
    </source>
</evidence>
<reference evidence="2" key="1">
    <citation type="journal article" date="2023" name="Int. J. Syst. Evol. Microbiol.">
        <title>&lt;i&gt;Clostridium folliculivorans&lt;/i&gt; sp. nov., isolated from soil samples of an organic paddy in Japan.</title>
        <authorList>
            <person name="Tazawa J."/>
            <person name="Kobayashi H."/>
            <person name="Tanizawa Y."/>
            <person name="Uchino A."/>
            <person name="Tanaka F."/>
            <person name="Urashima Y."/>
            <person name="Miura S."/>
            <person name="Sakamoto M."/>
            <person name="Ohkuma M."/>
            <person name="Tohno M."/>
        </authorList>
    </citation>
    <scope>NUCLEOTIDE SEQUENCE</scope>
    <source>
        <strain evidence="2">D1-1</strain>
    </source>
</reference>
<organism evidence="2 3">
    <name type="scientific">Clostridium folliculivorans</name>
    <dbReference type="NCBI Taxonomy" id="2886038"/>
    <lineage>
        <taxon>Bacteria</taxon>
        <taxon>Bacillati</taxon>
        <taxon>Bacillota</taxon>
        <taxon>Clostridia</taxon>
        <taxon>Eubacteriales</taxon>
        <taxon>Clostridiaceae</taxon>
        <taxon>Clostridium</taxon>
    </lineage>
</organism>
<gene>
    <name evidence="2" type="ORF">CFOLD11_11110</name>
</gene>
<accession>A0A9W6D9G2</accession>
<evidence type="ECO:0000313" key="2">
    <source>
        <dbReference type="EMBL" id="GKU24285.1"/>
    </source>
</evidence>
<dbReference type="RefSeq" id="WP_261851301.1">
    <property type="nucleotide sequence ID" value="NZ_BQXY01000001.1"/>
</dbReference>
<dbReference type="Proteomes" id="UP001057868">
    <property type="component" value="Unassembled WGS sequence"/>
</dbReference>
<comment type="caution">
    <text evidence="2">The sequence shown here is derived from an EMBL/GenBank/DDBJ whole genome shotgun (WGS) entry which is preliminary data.</text>
</comment>
<dbReference type="AlphaFoldDB" id="A0A9W6D9G2"/>
<dbReference type="PANTHER" id="PTHR43745">
    <property type="entry name" value="NITROREDUCTASE MJ1384-RELATED"/>
    <property type="match status" value="1"/>
</dbReference>
<dbReference type="InterPro" id="IPR020051">
    <property type="entry name" value="SagB-type_dehydrogenase"/>
</dbReference>
<dbReference type="GO" id="GO:0016491">
    <property type="term" value="F:oxidoreductase activity"/>
    <property type="evidence" value="ECO:0007669"/>
    <property type="project" value="InterPro"/>
</dbReference>